<reference evidence="1" key="1">
    <citation type="journal article" date="2015" name="Nature">
        <title>Complex archaea that bridge the gap between prokaryotes and eukaryotes.</title>
        <authorList>
            <person name="Spang A."/>
            <person name="Saw J.H."/>
            <person name="Jorgensen S.L."/>
            <person name="Zaremba-Niedzwiedzka K."/>
            <person name="Martijn J."/>
            <person name="Lind A.E."/>
            <person name="van Eijk R."/>
            <person name="Schleper C."/>
            <person name="Guy L."/>
            <person name="Ettema T.J."/>
        </authorList>
    </citation>
    <scope>NUCLEOTIDE SEQUENCE</scope>
</reference>
<dbReference type="EMBL" id="LAZR01010530">
    <property type="protein sequence ID" value="KKM66450.1"/>
    <property type="molecule type" value="Genomic_DNA"/>
</dbReference>
<dbReference type="AlphaFoldDB" id="A0A0F9LQ23"/>
<evidence type="ECO:0000313" key="1">
    <source>
        <dbReference type="EMBL" id="KKM66450.1"/>
    </source>
</evidence>
<name>A0A0F9LQ23_9ZZZZ</name>
<proteinExistence type="predicted"/>
<accession>A0A0F9LQ23</accession>
<comment type="caution">
    <text evidence="1">The sequence shown here is derived from an EMBL/GenBank/DDBJ whole genome shotgun (WGS) entry which is preliminary data.</text>
</comment>
<organism evidence="1">
    <name type="scientific">marine sediment metagenome</name>
    <dbReference type="NCBI Taxonomy" id="412755"/>
    <lineage>
        <taxon>unclassified sequences</taxon>
        <taxon>metagenomes</taxon>
        <taxon>ecological metagenomes</taxon>
    </lineage>
</organism>
<gene>
    <name evidence="1" type="ORF">LCGC14_1481100</name>
</gene>
<protein>
    <submittedName>
        <fullName evidence="1">Uncharacterized protein</fullName>
    </submittedName>
</protein>
<sequence length="172" mass="19699">MTNSLKTHLQTILVLLACLLSSACDKSPSNESKQQAEESKSSDIIELNNANVKAFSEQISQHYLELQAALLDSFYAAREADNSYEFIQFRNRYWTDEYIKLKNKYTAAFNKNKAFLADHPSAQLYAIFENLIYIGLDLKNGFLDANEEQMQSAIDAAERDKQKVLQIMKDIR</sequence>
<dbReference type="PROSITE" id="PS51257">
    <property type="entry name" value="PROKAR_LIPOPROTEIN"/>
    <property type="match status" value="1"/>
</dbReference>